<dbReference type="Pfam" id="PF14072">
    <property type="entry name" value="DndB"/>
    <property type="match status" value="1"/>
</dbReference>
<name>A0ABW9JHF9_9SPHI</name>
<dbReference type="CDD" id="cd16414">
    <property type="entry name" value="dndB_like"/>
    <property type="match status" value="1"/>
</dbReference>
<dbReference type="RefSeq" id="WP_138727953.1">
    <property type="nucleotide sequence ID" value="NZ_SRMP02000012.1"/>
</dbReference>
<evidence type="ECO:0000313" key="1">
    <source>
        <dbReference type="EMBL" id="MFN0291340.1"/>
    </source>
</evidence>
<accession>A0ABW9JHF9</accession>
<protein>
    <submittedName>
        <fullName evidence="1">DNA sulfur modification protein DndB</fullName>
    </submittedName>
</protein>
<keyword evidence="2" id="KW-1185">Reference proteome</keyword>
<evidence type="ECO:0000313" key="2">
    <source>
        <dbReference type="Proteomes" id="UP001517367"/>
    </source>
</evidence>
<comment type="caution">
    <text evidence="1">The sequence shown here is derived from an EMBL/GenBank/DDBJ whole genome shotgun (WGS) entry which is preliminary data.</text>
</comment>
<dbReference type="EMBL" id="SRMP02000012">
    <property type="protein sequence ID" value="MFN0291340.1"/>
    <property type="molecule type" value="Genomic_DNA"/>
</dbReference>
<gene>
    <name evidence="1" type="ORF">E5L68_008040</name>
</gene>
<dbReference type="NCBIfam" id="TIGR03187">
    <property type="entry name" value="DGQHR"/>
    <property type="match status" value="1"/>
</dbReference>
<reference evidence="1 2" key="1">
    <citation type="submission" date="2024-12" db="EMBL/GenBank/DDBJ databases">
        <authorList>
            <person name="Hu S."/>
        </authorList>
    </citation>
    <scope>NUCLEOTIDE SEQUENCE [LARGE SCALE GENOMIC DNA]</scope>
    <source>
        <strain evidence="1 2">P-25</strain>
    </source>
</reference>
<proteinExistence type="predicted"/>
<organism evidence="1 2">
    <name type="scientific">Pedobacter helvus</name>
    <dbReference type="NCBI Taxonomy" id="2563444"/>
    <lineage>
        <taxon>Bacteria</taxon>
        <taxon>Pseudomonadati</taxon>
        <taxon>Bacteroidota</taxon>
        <taxon>Sphingobacteriia</taxon>
        <taxon>Sphingobacteriales</taxon>
        <taxon>Sphingobacteriaceae</taxon>
        <taxon>Pedobacter</taxon>
    </lineage>
</organism>
<sequence>MKIPALRAKIGDWDYYVTTLSFEQISQYVSKIDEHLHKSESLQDLIQRSITKNFISIKDYILNQPSVFFNSLVLAVYDDYPNWQEIEFKYDDTETYQMGLLDFPGNHKIFPVDGQHRVEGIKAALKEKPELKEQKIAAIFIGHKNDDAGKQRTRRLFTTLNRYAKPVSLDDIIALDEDDTVAITTRYLLEEYDLFTGKRVINAKQKAIPITNKDAITSIITLYQANLELFKVFYEDKFQKKPTKNRISEYLKFRPANEDIEAFRVFCINYWDAFKTKLSLITEYVNTAENSAGAYRNSETGGNLLFRPIGLLPFVKSSLLIYQREEKTFEQIIERFNEINFDINTKPWLNVVWNQIEQKMIMGSDSLTQLLLIYLYSSNVLTAKELQKLKEGYASKISYEQDLDNVLQEI</sequence>
<dbReference type="InterPro" id="IPR017642">
    <property type="entry name" value="DNA_S_mod_DndB"/>
</dbReference>
<dbReference type="InterPro" id="IPR017601">
    <property type="entry name" value="DGQHR-contain_dom"/>
</dbReference>
<dbReference type="Proteomes" id="UP001517367">
    <property type="component" value="Unassembled WGS sequence"/>
</dbReference>